<keyword evidence="3" id="KW-1185">Reference proteome</keyword>
<feature type="region of interest" description="Disordered" evidence="1">
    <location>
        <begin position="1"/>
        <end position="65"/>
    </location>
</feature>
<feature type="compositionally biased region" description="Basic and acidic residues" evidence="1">
    <location>
        <begin position="42"/>
        <end position="51"/>
    </location>
</feature>
<reference evidence="2" key="1">
    <citation type="journal article" date="2020" name="G3 (Bethesda)">
        <title>High-Quality Assemblies for Three Invasive Social Wasps from the &lt;i&gt;Vespula&lt;/i&gt; Genus.</title>
        <authorList>
            <person name="Harrop T.W.R."/>
            <person name="Guhlin J."/>
            <person name="McLaughlin G.M."/>
            <person name="Permina E."/>
            <person name="Stockwell P."/>
            <person name="Gilligan J."/>
            <person name="Le Lec M.F."/>
            <person name="Gruber M.A.M."/>
            <person name="Quinn O."/>
            <person name="Lovegrove M."/>
            <person name="Duncan E.J."/>
            <person name="Remnant E.J."/>
            <person name="Van Eeckhoven J."/>
            <person name="Graham B."/>
            <person name="Knapp R.A."/>
            <person name="Langford K.W."/>
            <person name="Kronenberg Z."/>
            <person name="Press M.O."/>
            <person name="Eacker S.M."/>
            <person name="Wilson-Rankin E.E."/>
            <person name="Purcell J."/>
            <person name="Lester P.J."/>
            <person name="Dearden P.K."/>
        </authorList>
    </citation>
    <scope>NUCLEOTIDE SEQUENCE</scope>
    <source>
        <strain evidence="2">Volc-1</strain>
    </source>
</reference>
<proteinExistence type="predicted"/>
<gene>
    <name evidence="2" type="ORF">H0235_007490</name>
</gene>
<accession>A0A834U9W3</accession>
<dbReference type="EMBL" id="JACSDY010000006">
    <property type="protein sequence ID" value="KAF7425052.1"/>
    <property type="molecule type" value="Genomic_DNA"/>
</dbReference>
<dbReference type="AlphaFoldDB" id="A0A834U9W3"/>
<evidence type="ECO:0000313" key="2">
    <source>
        <dbReference type="EMBL" id="KAF7425052.1"/>
    </source>
</evidence>
<evidence type="ECO:0000313" key="3">
    <source>
        <dbReference type="Proteomes" id="UP000600918"/>
    </source>
</evidence>
<organism evidence="2 3">
    <name type="scientific">Vespula pensylvanica</name>
    <name type="common">Western yellow jacket</name>
    <name type="synonym">Wasp</name>
    <dbReference type="NCBI Taxonomy" id="30213"/>
    <lineage>
        <taxon>Eukaryota</taxon>
        <taxon>Metazoa</taxon>
        <taxon>Ecdysozoa</taxon>
        <taxon>Arthropoda</taxon>
        <taxon>Hexapoda</taxon>
        <taxon>Insecta</taxon>
        <taxon>Pterygota</taxon>
        <taxon>Neoptera</taxon>
        <taxon>Endopterygota</taxon>
        <taxon>Hymenoptera</taxon>
        <taxon>Apocrita</taxon>
        <taxon>Aculeata</taxon>
        <taxon>Vespoidea</taxon>
        <taxon>Vespidae</taxon>
        <taxon>Vespinae</taxon>
        <taxon>Vespula</taxon>
    </lineage>
</organism>
<protein>
    <submittedName>
        <fullName evidence="2">Uncharacterized protein</fullName>
    </submittedName>
</protein>
<comment type="caution">
    <text evidence="2">The sequence shown here is derived from an EMBL/GenBank/DDBJ whole genome shotgun (WGS) entry which is preliminary data.</text>
</comment>
<name>A0A834U9W3_VESPE</name>
<evidence type="ECO:0000256" key="1">
    <source>
        <dbReference type="SAM" id="MobiDB-lite"/>
    </source>
</evidence>
<dbReference type="Proteomes" id="UP000600918">
    <property type="component" value="Unassembled WGS sequence"/>
</dbReference>
<feature type="compositionally biased region" description="Basic residues" evidence="1">
    <location>
        <begin position="15"/>
        <end position="24"/>
    </location>
</feature>
<sequence>MTIGGKSGEADWPRKGRGNVRRGKNGRDGGNFPAFPCKASSRIKEGQGETKSKRKRPRPGQKLAAAAPVGWLRGATSRRKKDISNYYSVPAWSPVSEG</sequence>